<dbReference type="STRING" id="415425.SAMN05444363_2343"/>
<organism evidence="2 3">
    <name type="scientific">Flavobacterium terrae</name>
    <dbReference type="NCBI Taxonomy" id="415425"/>
    <lineage>
        <taxon>Bacteria</taxon>
        <taxon>Pseudomonadati</taxon>
        <taxon>Bacteroidota</taxon>
        <taxon>Flavobacteriia</taxon>
        <taxon>Flavobacteriales</taxon>
        <taxon>Flavobacteriaceae</taxon>
        <taxon>Flavobacterium</taxon>
    </lineage>
</organism>
<protein>
    <recommendedName>
        <fullName evidence="1">CoA-binding domain-containing protein</fullName>
    </recommendedName>
</protein>
<sequence>MLTISCCKLKVVNLFNIKMRFMKTLVIGASTNPERYSFLAVNKLLGHGHEVVAIGLKNEILSGIEIQKGFPDFKNIDTVTLYLNPQRQKEYYDYIVNLKPRRVIFNPGTENPELFKILEQNKITYEAACTLVLLGTNQY</sequence>
<accession>A0A1M6FTZ1</accession>
<name>A0A1M6FTZ1_9FLAO</name>
<reference evidence="3" key="1">
    <citation type="submission" date="2016-11" db="EMBL/GenBank/DDBJ databases">
        <authorList>
            <person name="Varghese N."/>
            <person name="Submissions S."/>
        </authorList>
    </citation>
    <scope>NUCLEOTIDE SEQUENCE [LARGE SCALE GENOMIC DNA]</scope>
    <source>
        <strain evidence="3">DSM 18829</strain>
    </source>
</reference>
<dbReference type="AlphaFoldDB" id="A0A1M6FTZ1"/>
<evidence type="ECO:0000313" key="2">
    <source>
        <dbReference type="EMBL" id="SHJ01162.1"/>
    </source>
</evidence>
<dbReference type="InterPro" id="IPR003781">
    <property type="entry name" value="CoA-bd"/>
</dbReference>
<dbReference type="Pfam" id="PF13380">
    <property type="entry name" value="CoA_binding_2"/>
    <property type="match status" value="1"/>
</dbReference>
<dbReference type="EMBL" id="FQZI01000004">
    <property type="protein sequence ID" value="SHJ01162.1"/>
    <property type="molecule type" value="Genomic_DNA"/>
</dbReference>
<dbReference type="SUPFAM" id="SSF51735">
    <property type="entry name" value="NAD(P)-binding Rossmann-fold domains"/>
    <property type="match status" value="1"/>
</dbReference>
<evidence type="ECO:0000259" key="1">
    <source>
        <dbReference type="Pfam" id="PF13380"/>
    </source>
</evidence>
<gene>
    <name evidence="2" type="ORF">SAMN05444363_2343</name>
</gene>
<keyword evidence="3" id="KW-1185">Reference proteome</keyword>
<proteinExistence type="predicted"/>
<dbReference type="Proteomes" id="UP000184488">
    <property type="component" value="Unassembled WGS sequence"/>
</dbReference>
<evidence type="ECO:0000313" key="3">
    <source>
        <dbReference type="Proteomes" id="UP000184488"/>
    </source>
</evidence>
<feature type="domain" description="CoA-binding" evidence="1">
    <location>
        <begin position="24"/>
        <end position="133"/>
    </location>
</feature>
<dbReference type="Gene3D" id="3.40.50.720">
    <property type="entry name" value="NAD(P)-binding Rossmann-like Domain"/>
    <property type="match status" value="1"/>
</dbReference>
<dbReference type="InterPro" id="IPR036291">
    <property type="entry name" value="NAD(P)-bd_dom_sf"/>
</dbReference>